<dbReference type="InterPro" id="IPR029044">
    <property type="entry name" value="Nucleotide-diphossugar_trans"/>
</dbReference>
<dbReference type="Proteomes" id="UP001548189">
    <property type="component" value="Unassembled WGS sequence"/>
</dbReference>
<keyword evidence="2" id="KW-1185">Reference proteome</keyword>
<sequence length="363" mass="41139">MILYTYVGYPLLLLVATKLFPNKVNKQSFQPEITVLISAFNEQGRIQQKIENCLSADYPPEKMKILVVSDGSTDATNQIVEQFGGNVSLLSFDSQRGKAACLNDAMQVITTDYVVLTDSRQDFEKNAIAELINNFHDETVGAVSGELLFYSENENTFSQGVDTYWRYEKFIRSSESKIGSVVGVTGAIYALKREYFQPIPVNTVLDDVLIPMQVVLQGGRVLFEPNAIAYDIPSSDKVREKKRKTRTIAGNYQLIELKPELLNPTKNRLLLQLVSHKLLRLVMPICLLLLLLSNCFLLDYGWFYGLSLLGQIGVYTAVILSSYFERLNQIKLIKIANAFITLNLYAVYGLKEFLFNKNIHIWK</sequence>
<protein>
    <submittedName>
        <fullName evidence="1">Glycosyltransferase family 2 protein</fullName>
    </submittedName>
</protein>
<dbReference type="PANTHER" id="PTHR43630">
    <property type="entry name" value="POLY-BETA-1,6-N-ACETYL-D-GLUCOSAMINE SYNTHASE"/>
    <property type="match status" value="1"/>
</dbReference>
<name>A0ABV2BXV0_9GAMM</name>
<accession>A0ABV2BXV0</accession>
<dbReference type="EMBL" id="JBEVCJ010000026">
    <property type="protein sequence ID" value="MET1256764.1"/>
    <property type="molecule type" value="Genomic_DNA"/>
</dbReference>
<dbReference type="Pfam" id="PF00535">
    <property type="entry name" value="Glycos_transf_2"/>
    <property type="match status" value="1"/>
</dbReference>
<evidence type="ECO:0000313" key="2">
    <source>
        <dbReference type="Proteomes" id="UP001548189"/>
    </source>
</evidence>
<organism evidence="1 2">
    <name type="scientific">Aliikangiella maris</name>
    <dbReference type="NCBI Taxonomy" id="3162458"/>
    <lineage>
        <taxon>Bacteria</taxon>
        <taxon>Pseudomonadati</taxon>
        <taxon>Pseudomonadota</taxon>
        <taxon>Gammaproteobacteria</taxon>
        <taxon>Oceanospirillales</taxon>
        <taxon>Pleioneaceae</taxon>
        <taxon>Aliikangiella</taxon>
    </lineage>
</organism>
<evidence type="ECO:0000313" key="1">
    <source>
        <dbReference type="EMBL" id="MET1256764.1"/>
    </source>
</evidence>
<dbReference type="Gene3D" id="3.90.550.10">
    <property type="entry name" value="Spore Coat Polysaccharide Biosynthesis Protein SpsA, Chain A"/>
    <property type="match status" value="1"/>
</dbReference>
<dbReference type="SUPFAM" id="SSF53448">
    <property type="entry name" value="Nucleotide-diphospho-sugar transferases"/>
    <property type="match status" value="1"/>
</dbReference>
<dbReference type="CDD" id="cd06439">
    <property type="entry name" value="CESA_like_1"/>
    <property type="match status" value="1"/>
</dbReference>
<dbReference type="PANTHER" id="PTHR43630:SF1">
    <property type="entry name" value="POLY-BETA-1,6-N-ACETYL-D-GLUCOSAMINE SYNTHASE"/>
    <property type="match status" value="1"/>
</dbReference>
<reference evidence="1 2" key="1">
    <citation type="submission" date="2024-06" db="EMBL/GenBank/DDBJ databases">
        <authorList>
            <person name="Li F."/>
        </authorList>
    </citation>
    <scope>NUCLEOTIDE SEQUENCE [LARGE SCALE GENOMIC DNA]</scope>
    <source>
        <strain evidence="1 2">GXAS 311</strain>
    </source>
</reference>
<dbReference type="InterPro" id="IPR001173">
    <property type="entry name" value="Glyco_trans_2-like"/>
</dbReference>
<comment type="caution">
    <text evidence="1">The sequence shown here is derived from an EMBL/GenBank/DDBJ whole genome shotgun (WGS) entry which is preliminary data.</text>
</comment>
<gene>
    <name evidence="1" type="ORF">ABVT43_16600</name>
</gene>
<proteinExistence type="predicted"/>